<keyword evidence="9" id="KW-1185">Reference proteome</keyword>
<dbReference type="OrthoDB" id="1926597at2759"/>
<gene>
    <name evidence="8" type="ORF">Taro_021068</name>
</gene>
<dbReference type="AlphaFoldDB" id="A0A843V1D8"/>
<sequence length="193" mass="19809">MWNVLWISPPLSPPITFHSPLSRHNHPPLLPPPLSSVVPPAHIHSNNNQRELLHRHLDHEAGSVAMAALSQAALPAAASATGSGLTCSARRGAAAAACVGHLSSFGGLKAHNGIASLGLPECVDRSFARFVSSFRAASRGKGRRGGGGGALSATCNAAAEIFQIAAIINGLVLVGVAVGFVILRVEASLEESE</sequence>
<dbReference type="SUPFAM" id="SSF103441">
    <property type="entry name" value="PetM subunit of the cytochrome b6f complex"/>
    <property type="match status" value="1"/>
</dbReference>
<evidence type="ECO:0000256" key="4">
    <source>
        <dbReference type="ARBA" id="ARBA00022982"/>
    </source>
</evidence>
<dbReference type="EMBL" id="NMUH01001062">
    <property type="protein sequence ID" value="MQL88507.1"/>
    <property type="molecule type" value="Genomic_DNA"/>
</dbReference>
<comment type="subcellular location">
    <subcellularLocation>
        <location evidence="1">Membrane</location>
        <topology evidence="1">Single-pass membrane protein</topology>
    </subcellularLocation>
</comment>
<evidence type="ECO:0000313" key="8">
    <source>
        <dbReference type="EMBL" id="MQL88507.1"/>
    </source>
</evidence>
<organism evidence="8 9">
    <name type="scientific">Colocasia esculenta</name>
    <name type="common">Wild taro</name>
    <name type="synonym">Arum esculentum</name>
    <dbReference type="NCBI Taxonomy" id="4460"/>
    <lineage>
        <taxon>Eukaryota</taxon>
        <taxon>Viridiplantae</taxon>
        <taxon>Streptophyta</taxon>
        <taxon>Embryophyta</taxon>
        <taxon>Tracheophyta</taxon>
        <taxon>Spermatophyta</taxon>
        <taxon>Magnoliopsida</taxon>
        <taxon>Liliopsida</taxon>
        <taxon>Araceae</taxon>
        <taxon>Aroideae</taxon>
        <taxon>Colocasieae</taxon>
        <taxon>Colocasia</taxon>
    </lineage>
</organism>
<evidence type="ECO:0000256" key="6">
    <source>
        <dbReference type="ARBA" id="ARBA00023136"/>
    </source>
</evidence>
<keyword evidence="3 7" id="KW-0812">Transmembrane</keyword>
<dbReference type="InterPro" id="IPR012595">
    <property type="entry name" value="PetM_cyt_b6/f_cplx_su7"/>
</dbReference>
<comment type="caution">
    <text evidence="8">The sequence shown here is derived from an EMBL/GenBank/DDBJ whole genome shotgun (WGS) entry which is preliminary data.</text>
</comment>
<evidence type="ECO:0008006" key="10">
    <source>
        <dbReference type="Google" id="ProtNLM"/>
    </source>
</evidence>
<reference evidence="8" key="1">
    <citation type="submission" date="2017-07" db="EMBL/GenBank/DDBJ databases">
        <title>Taro Niue Genome Assembly and Annotation.</title>
        <authorList>
            <person name="Atibalentja N."/>
            <person name="Keating K."/>
            <person name="Fields C.J."/>
        </authorList>
    </citation>
    <scope>NUCLEOTIDE SEQUENCE</scope>
    <source>
        <strain evidence="8">Niue_2</strain>
        <tissue evidence="8">Leaf</tissue>
    </source>
</reference>
<name>A0A843V1D8_COLES</name>
<evidence type="ECO:0000313" key="9">
    <source>
        <dbReference type="Proteomes" id="UP000652761"/>
    </source>
</evidence>
<keyword evidence="6 7" id="KW-0472">Membrane</keyword>
<protein>
    <recommendedName>
        <fullName evidence="10">PetM of cytochrome b6/f complex subunit 7</fullName>
    </recommendedName>
</protein>
<keyword evidence="2" id="KW-0813">Transport</keyword>
<dbReference type="InterPro" id="IPR053333">
    <property type="entry name" value="Cytochrome_b6-f_sub7"/>
</dbReference>
<evidence type="ECO:0000256" key="7">
    <source>
        <dbReference type="SAM" id="Phobius"/>
    </source>
</evidence>
<dbReference type="PANTHER" id="PTHR34951">
    <property type="entry name" value="B6F COMPLEX SUBUNIT, PUTATIVE, EXPRESSED-RELATED"/>
    <property type="match status" value="1"/>
</dbReference>
<dbReference type="GO" id="GO:0009512">
    <property type="term" value="C:cytochrome b6f complex"/>
    <property type="evidence" value="ECO:0007669"/>
    <property type="project" value="InterPro"/>
</dbReference>
<evidence type="ECO:0000256" key="5">
    <source>
        <dbReference type="ARBA" id="ARBA00022989"/>
    </source>
</evidence>
<dbReference type="Proteomes" id="UP000652761">
    <property type="component" value="Unassembled WGS sequence"/>
</dbReference>
<keyword evidence="5 7" id="KW-1133">Transmembrane helix</keyword>
<accession>A0A843V1D8</accession>
<feature type="transmembrane region" description="Helical" evidence="7">
    <location>
        <begin position="161"/>
        <end position="183"/>
    </location>
</feature>
<dbReference type="PANTHER" id="PTHR34951:SF1">
    <property type="entry name" value="B6F COMPLEX SUBUNIT, PUTATIVE, EXPRESSED-RELATED"/>
    <property type="match status" value="1"/>
</dbReference>
<dbReference type="HAMAP" id="MF_00396">
    <property type="entry name" value="Cytb6_f_PetM"/>
    <property type="match status" value="1"/>
</dbReference>
<evidence type="ECO:0000256" key="2">
    <source>
        <dbReference type="ARBA" id="ARBA00022448"/>
    </source>
</evidence>
<evidence type="ECO:0000256" key="3">
    <source>
        <dbReference type="ARBA" id="ARBA00022692"/>
    </source>
</evidence>
<dbReference type="Pfam" id="PF08041">
    <property type="entry name" value="PetM"/>
    <property type="match status" value="1"/>
</dbReference>
<keyword evidence="4" id="KW-0249">Electron transport</keyword>
<proteinExistence type="inferred from homology"/>
<evidence type="ECO:0000256" key="1">
    <source>
        <dbReference type="ARBA" id="ARBA00004167"/>
    </source>
</evidence>
<dbReference type="GO" id="GO:0016020">
    <property type="term" value="C:membrane"/>
    <property type="evidence" value="ECO:0007669"/>
    <property type="project" value="UniProtKB-SubCell"/>
</dbReference>